<name>A0ABR1REB7_9PEZI</name>
<accession>A0ABR1REB7</accession>
<protein>
    <submittedName>
        <fullName evidence="2">Uncharacterized protein</fullName>
    </submittedName>
</protein>
<evidence type="ECO:0000256" key="1">
    <source>
        <dbReference type="SAM" id="MobiDB-lite"/>
    </source>
</evidence>
<keyword evidence="3" id="KW-1185">Reference proteome</keyword>
<dbReference type="EMBL" id="JAQQWI010000016">
    <property type="protein sequence ID" value="KAK8008599.1"/>
    <property type="molecule type" value="Genomic_DNA"/>
</dbReference>
<feature type="region of interest" description="Disordered" evidence="1">
    <location>
        <begin position="315"/>
        <end position="340"/>
    </location>
</feature>
<feature type="compositionally biased region" description="Basic and acidic residues" evidence="1">
    <location>
        <begin position="317"/>
        <end position="335"/>
    </location>
</feature>
<dbReference type="Proteomes" id="UP001396898">
    <property type="component" value="Unassembled WGS sequence"/>
</dbReference>
<comment type="caution">
    <text evidence="2">The sequence shown here is derived from an EMBL/GenBank/DDBJ whole genome shotgun (WGS) entry which is preliminary data.</text>
</comment>
<evidence type="ECO:0000313" key="3">
    <source>
        <dbReference type="Proteomes" id="UP001396898"/>
    </source>
</evidence>
<sequence length="425" mass="44642">MGGSAFSEADARVGVAGLVGQALDLASRVQQVRDALAVVQAYANAAVAAIPMSLGIYLHGCLRQGRAESGLATHRGWGSVVQGQLPVSEQPVHGFLFPGPGYILPPPAQIAIPAQLRNAKLALKIAPEAPAAHDSFRALVPELGHVLGSVGNCTIGGGFGMVGLIEAHHVKKVGLVVVVVEGKPAFQVGPLVGHRIYLTRVPGLKYVLVVDKGGSRDLVVSKLGDANVVVWRSVAVYRDPVRRHAFEPSNVGRQPVQRGFRRIHADVRAVAAELPSRTGKGNVGKHGGGLAHEADALGLREIVYVHGPVLRGLAVPRPDERRQPRHERAQGDRGGLDVADGMGLVRDHVAEARLRHGRQEDQQAEQDHLGPAAPHQARKLDGAVGAGVGVAGLDEGGERHRPGGAVVQDRDAGDGEPVPVHGDQY</sequence>
<feature type="region of interest" description="Disordered" evidence="1">
    <location>
        <begin position="357"/>
        <end position="425"/>
    </location>
</feature>
<evidence type="ECO:0000313" key="2">
    <source>
        <dbReference type="EMBL" id="KAK8008599.1"/>
    </source>
</evidence>
<proteinExistence type="predicted"/>
<reference evidence="2 3" key="1">
    <citation type="submission" date="2023-01" db="EMBL/GenBank/DDBJ databases">
        <title>Analysis of 21 Apiospora genomes using comparative genomics revels a genus with tremendous synthesis potential of carbohydrate active enzymes and secondary metabolites.</title>
        <authorList>
            <person name="Sorensen T."/>
        </authorList>
    </citation>
    <scope>NUCLEOTIDE SEQUENCE [LARGE SCALE GENOMIC DNA]</scope>
    <source>
        <strain evidence="2 3">CBS 20057</strain>
    </source>
</reference>
<organism evidence="2 3">
    <name type="scientific">Apiospora marii</name>
    <dbReference type="NCBI Taxonomy" id="335849"/>
    <lineage>
        <taxon>Eukaryota</taxon>
        <taxon>Fungi</taxon>
        <taxon>Dikarya</taxon>
        <taxon>Ascomycota</taxon>
        <taxon>Pezizomycotina</taxon>
        <taxon>Sordariomycetes</taxon>
        <taxon>Xylariomycetidae</taxon>
        <taxon>Amphisphaeriales</taxon>
        <taxon>Apiosporaceae</taxon>
        <taxon>Apiospora</taxon>
    </lineage>
</organism>
<gene>
    <name evidence="2" type="ORF">PG991_011150</name>
</gene>
<feature type="compositionally biased region" description="Basic and acidic residues" evidence="1">
    <location>
        <begin position="357"/>
        <end position="368"/>
    </location>
</feature>